<keyword evidence="2" id="KW-0812">Transmembrane</keyword>
<feature type="transmembrane region" description="Helical" evidence="2">
    <location>
        <begin position="167"/>
        <end position="191"/>
    </location>
</feature>
<sequence length="286" mass="33129">MLSRKYQSDSVILLADRSPIINHIPIFSLLLYAALIECQLVYIQHISTTYQKHHHQWSNLEERGLDDTEKQQQLHEEQRQQKQLQEGSIRPKRPKSYWINVCMLILYTCLVVALVCVRLFLNDNLGSTRLIMALCISALLLLALINVVFVFMVVIPPSVNLRHDARFLQSTSILFAISMIGMAAEAWLFYGMIETHETYNFTALGWIMFETCVVYVPMFAILALCLFVRRIHHLGQQQSPTESEARILRFLRQRKRGRQLTNNGDDNDSQGQLHQQQRQEQVKSSG</sequence>
<feature type="compositionally biased region" description="Low complexity" evidence="1">
    <location>
        <begin position="270"/>
        <end position="279"/>
    </location>
</feature>
<evidence type="ECO:0000313" key="3">
    <source>
        <dbReference type="EMBL" id="KAG2228100.1"/>
    </source>
</evidence>
<evidence type="ECO:0000313" key="4">
    <source>
        <dbReference type="Proteomes" id="UP000646827"/>
    </source>
</evidence>
<feature type="compositionally biased region" description="Basic and acidic residues" evidence="1">
    <location>
        <begin position="68"/>
        <end position="80"/>
    </location>
</feature>
<dbReference type="Proteomes" id="UP000646827">
    <property type="component" value="Unassembled WGS sequence"/>
</dbReference>
<dbReference type="AlphaFoldDB" id="A0A8H7SEG2"/>
<feature type="transmembrane region" description="Helical" evidence="2">
    <location>
        <begin position="20"/>
        <end position="43"/>
    </location>
</feature>
<organism evidence="3 4">
    <name type="scientific">Circinella minor</name>
    <dbReference type="NCBI Taxonomy" id="1195481"/>
    <lineage>
        <taxon>Eukaryota</taxon>
        <taxon>Fungi</taxon>
        <taxon>Fungi incertae sedis</taxon>
        <taxon>Mucoromycota</taxon>
        <taxon>Mucoromycotina</taxon>
        <taxon>Mucoromycetes</taxon>
        <taxon>Mucorales</taxon>
        <taxon>Lichtheimiaceae</taxon>
        <taxon>Circinella</taxon>
    </lineage>
</organism>
<evidence type="ECO:0000256" key="2">
    <source>
        <dbReference type="SAM" id="Phobius"/>
    </source>
</evidence>
<feature type="transmembrane region" description="Helical" evidence="2">
    <location>
        <begin position="97"/>
        <end position="121"/>
    </location>
</feature>
<name>A0A8H7SEG2_9FUNG</name>
<protein>
    <submittedName>
        <fullName evidence="3">Uncharacterized protein</fullName>
    </submittedName>
</protein>
<proteinExistence type="predicted"/>
<feature type="transmembrane region" description="Helical" evidence="2">
    <location>
        <begin position="203"/>
        <end position="228"/>
    </location>
</feature>
<accession>A0A8H7SEG2</accession>
<comment type="caution">
    <text evidence="3">The sequence shown here is derived from an EMBL/GenBank/DDBJ whole genome shotgun (WGS) entry which is preliminary data.</text>
</comment>
<feature type="transmembrane region" description="Helical" evidence="2">
    <location>
        <begin position="127"/>
        <end position="155"/>
    </location>
</feature>
<evidence type="ECO:0000256" key="1">
    <source>
        <dbReference type="SAM" id="MobiDB-lite"/>
    </source>
</evidence>
<feature type="region of interest" description="Disordered" evidence="1">
    <location>
        <begin position="259"/>
        <end position="286"/>
    </location>
</feature>
<keyword evidence="2" id="KW-1133">Transmembrane helix</keyword>
<feature type="region of interest" description="Disordered" evidence="1">
    <location>
        <begin position="68"/>
        <end position="88"/>
    </location>
</feature>
<dbReference type="EMBL" id="JAEPRB010000002">
    <property type="protein sequence ID" value="KAG2228100.1"/>
    <property type="molecule type" value="Genomic_DNA"/>
</dbReference>
<reference evidence="3 4" key="1">
    <citation type="submission" date="2020-12" db="EMBL/GenBank/DDBJ databases">
        <title>Metabolic potential, ecology and presence of endohyphal bacteria is reflected in genomic diversity of Mucoromycotina.</title>
        <authorList>
            <person name="Muszewska A."/>
            <person name="Okrasinska A."/>
            <person name="Steczkiewicz K."/>
            <person name="Drgas O."/>
            <person name="Orlowska M."/>
            <person name="Perlinska-Lenart U."/>
            <person name="Aleksandrzak-Piekarczyk T."/>
            <person name="Szatraj K."/>
            <person name="Zielenkiewicz U."/>
            <person name="Pilsyk S."/>
            <person name="Malc E."/>
            <person name="Mieczkowski P."/>
            <person name="Kruszewska J.S."/>
            <person name="Biernat P."/>
            <person name="Pawlowska J."/>
        </authorList>
    </citation>
    <scope>NUCLEOTIDE SEQUENCE [LARGE SCALE GENOMIC DNA]</scope>
    <source>
        <strain evidence="3 4">CBS 142.35</strain>
    </source>
</reference>
<keyword evidence="4" id="KW-1185">Reference proteome</keyword>
<gene>
    <name evidence="3" type="ORF">INT45_009146</name>
</gene>
<dbReference type="OrthoDB" id="2280705at2759"/>
<keyword evidence="2" id="KW-0472">Membrane</keyword>